<proteinExistence type="predicted"/>
<accession>A0A158AI42</accession>
<keyword evidence="2" id="KW-1185">Reference proteome</keyword>
<dbReference type="RefSeq" id="WP_061124144.1">
    <property type="nucleotide sequence ID" value="NZ_FCOF02000008.1"/>
</dbReference>
<evidence type="ECO:0000313" key="1">
    <source>
        <dbReference type="EMBL" id="SAK57474.1"/>
    </source>
</evidence>
<dbReference type="OrthoDB" id="8905698at2"/>
<sequence>MDIFYYSHNFEQNVKNGQVGLIGSNSGKIRELAERLPKRLWIFKTPKGMKGSVQLLASLLVSDEPRVAVNTDYRNVIHYDPFSPESVMFTDAGTPAHIQETSAFLQYRWHAAFSAGFKGDAGLQAIEANVVRGLEAMVANWDRVQMLETVKDPQKVQPINPFAQPTR</sequence>
<gene>
    <name evidence="1" type="ORF">AWB75_02224</name>
</gene>
<name>A0A158AI42_9BURK</name>
<protein>
    <submittedName>
        <fullName evidence="1">Uncharacterized protein</fullName>
    </submittedName>
</protein>
<reference evidence="1" key="1">
    <citation type="submission" date="2016-01" db="EMBL/GenBank/DDBJ databases">
        <authorList>
            <person name="Peeters C."/>
        </authorList>
    </citation>
    <scope>NUCLEOTIDE SEQUENCE [LARGE SCALE GENOMIC DNA]</scope>
    <source>
        <strain evidence="1">LMG 29318</strain>
    </source>
</reference>
<dbReference type="Proteomes" id="UP000054870">
    <property type="component" value="Unassembled WGS sequence"/>
</dbReference>
<evidence type="ECO:0000313" key="2">
    <source>
        <dbReference type="Proteomes" id="UP000054870"/>
    </source>
</evidence>
<dbReference type="AlphaFoldDB" id="A0A158AI42"/>
<organism evidence="1 2">
    <name type="scientific">Caballeronia catudaia</name>
    <dbReference type="NCBI Taxonomy" id="1777136"/>
    <lineage>
        <taxon>Bacteria</taxon>
        <taxon>Pseudomonadati</taxon>
        <taxon>Pseudomonadota</taxon>
        <taxon>Betaproteobacteria</taxon>
        <taxon>Burkholderiales</taxon>
        <taxon>Burkholderiaceae</taxon>
        <taxon>Caballeronia</taxon>
    </lineage>
</organism>
<comment type="caution">
    <text evidence="1">The sequence shown here is derived from an EMBL/GenBank/DDBJ whole genome shotgun (WGS) entry which is preliminary data.</text>
</comment>
<dbReference type="EMBL" id="FCOF02000008">
    <property type="protein sequence ID" value="SAK57474.1"/>
    <property type="molecule type" value="Genomic_DNA"/>
</dbReference>